<keyword evidence="16" id="KW-1185">Reference proteome</keyword>
<evidence type="ECO:0000256" key="3">
    <source>
        <dbReference type="ARBA" id="ARBA00044494"/>
    </source>
</evidence>
<comment type="catalytic activity">
    <reaction evidence="13">
        <text>2 1-acyl-sn-glycero-3-phospho-(1'-sn-glycerol) = 1-acyl-sn-glycero-3-phospho-(3'-acyl-sn-1'-glycerol) + sn-glycero-3-phospho-(1'-sn-glycerol)</text>
        <dbReference type="Rhea" id="RHEA:77619"/>
        <dbReference type="ChEBI" id="CHEBI:64717"/>
        <dbReference type="ChEBI" id="CHEBI:64840"/>
        <dbReference type="ChEBI" id="CHEBI:232628"/>
    </reaction>
    <physiologicalReaction direction="left-to-right" evidence="13">
        <dbReference type="Rhea" id="RHEA:77620"/>
    </physiologicalReaction>
</comment>
<evidence type="ECO:0000256" key="12">
    <source>
        <dbReference type="ARBA" id="ARBA00051183"/>
    </source>
</evidence>
<evidence type="ECO:0000256" key="1">
    <source>
        <dbReference type="ARBA" id="ARBA00007028"/>
    </source>
</evidence>
<comment type="caution">
    <text evidence="15">The sequence shown here is derived from an EMBL/GenBank/DDBJ whole genome shotgun (WGS) entry which is preliminary data.</text>
</comment>
<comment type="catalytic activity">
    <reaction evidence="11">
        <text>2 1-(9Z-octadecenoyl)-sn-glycero-3-phospho-(1'-sn-glycerol) = 1-(9Z-octadecenoyl)-sn-glycero-3-phospho-(3'-(9Z-octadecenoyl)-1'-sn-glycerol) + sn-glycero-3-phospho-(1'-sn-glycerol)</text>
        <dbReference type="Rhea" id="RHEA:77599"/>
        <dbReference type="ChEBI" id="CHEBI:64717"/>
        <dbReference type="ChEBI" id="CHEBI:72828"/>
        <dbReference type="ChEBI" id="CHEBI:232637"/>
    </reaction>
    <physiologicalReaction direction="left-to-right" evidence="11">
        <dbReference type="Rhea" id="RHEA:77600"/>
    </physiologicalReaction>
</comment>
<evidence type="ECO:0000256" key="14">
    <source>
        <dbReference type="ARBA" id="ARBA00051789"/>
    </source>
</evidence>
<dbReference type="Pfam" id="PF15014">
    <property type="entry name" value="CLN5"/>
    <property type="match status" value="1"/>
</dbReference>
<evidence type="ECO:0000256" key="2">
    <source>
        <dbReference type="ARBA" id="ARBA00023180"/>
    </source>
</evidence>
<dbReference type="Proteomes" id="UP000762676">
    <property type="component" value="Unassembled WGS sequence"/>
</dbReference>
<comment type="catalytic activity">
    <reaction evidence="14">
        <text>2 1-octadecanoyl-sn-glycero-3-phospho-(1'-sn-glycerol) = 1-octadecanoyl-sn-glycero-3-phospho-(3'-octadecanoyl-1'-sn-glycerol) + sn-glycero-3-phospho-(1'-sn-glycerol)</text>
        <dbReference type="Rhea" id="RHEA:77603"/>
        <dbReference type="ChEBI" id="CHEBI:64717"/>
        <dbReference type="ChEBI" id="CHEBI:72827"/>
        <dbReference type="ChEBI" id="CHEBI:232638"/>
    </reaction>
    <physiologicalReaction direction="left-to-right" evidence="14">
        <dbReference type="Rhea" id="RHEA:77604"/>
    </physiologicalReaction>
</comment>
<dbReference type="GO" id="GO:0008474">
    <property type="term" value="F:palmitoyl-(protein) hydrolase activity"/>
    <property type="evidence" value="ECO:0007669"/>
    <property type="project" value="UniProtKB-EC"/>
</dbReference>
<evidence type="ECO:0000256" key="11">
    <source>
        <dbReference type="ARBA" id="ARBA00051022"/>
    </source>
</evidence>
<proteinExistence type="inferred from homology"/>
<name>A0AAV4I127_9GAST</name>
<comment type="catalytic activity">
    <reaction evidence="12">
        <text>2 1-hexadecanoyl-sn-glycero-3-phospho-(1'-sn-glycerol) = 1-hexadecanoyl-sn-glycero-3-phospho-(3'-hexadecanoyl-1'-sn-glycerol) + sn-glycero-3-phospho-(1'-sn-glycerol)</text>
        <dbReference type="Rhea" id="RHEA:77607"/>
        <dbReference type="ChEBI" id="CHEBI:64717"/>
        <dbReference type="ChEBI" id="CHEBI:75158"/>
        <dbReference type="ChEBI" id="CHEBI:232639"/>
    </reaction>
    <physiologicalReaction direction="left-to-right" evidence="12">
        <dbReference type="Rhea" id="RHEA:77608"/>
    </physiologicalReaction>
</comment>
<dbReference type="EMBL" id="BMAT01009249">
    <property type="protein sequence ID" value="GFS02681.1"/>
    <property type="molecule type" value="Genomic_DNA"/>
</dbReference>
<organism evidence="15 16">
    <name type="scientific">Elysia marginata</name>
    <dbReference type="NCBI Taxonomy" id="1093978"/>
    <lineage>
        <taxon>Eukaryota</taxon>
        <taxon>Metazoa</taxon>
        <taxon>Spiralia</taxon>
        <taxon>Lophotrochozoa</taxon>
        <taxon>Mollusca</taxon>
        <taxon>Gastropoda</taxon>
        <taxon>Heterobranchia</taxon>
        <taxon>Euthyneura</taxon>
        <taxon>Panpulmonata</taxon>
        <taxon>Sacoglossa</taxon>
        <taxon>Placobranchoidea</taxon>
        <taxon>Plakobranchidae</taxon>
        <taxon>Elysia</taxon>
    </lineage>
</organism>
<dbReference type="PANTHER" id="PTHR15380:SF2">
    <property type="entry name" value="CEROID-LIPOFUSCINOSIS NEURONAL PROTEIN 5"/>
    <property type="match status" value="1"/>
</dbReference>
<dbReference type="PANTHER" id="PTHR15380">
    <property type="entry name" value="CEROID-LIPOFUSCINOSIS, NEURONAL 5"/>
    <property type="match status" value="1"/>
</dbReference>
<comment type="function">
    <text evidence="8">Catalyzes the synthesis of bis(monoacylglycero)phosphate (BMP) via transacylation of 2 molecules of lysophosphatidylglycerol (LPG). BMP also known as lysobisphosphatidic acid plays a key role in the formation of intraluminal vesicles and in maintaining intracellular cholesterol homeostasis. Can use only LPG as the exclusive lysophospholipid acyl donor for base exchange and displays BMP synthase activity towards various LPGs (LPG 14:0, LPG 16:0, LPG 18:0, LPG 18:1) with a higher preference for longer chain lengths. Plays a role in influencing the retrograde trafficking of lysosomal sorting receptors SORT1 and IGF2R from the endosomes to the trans-Golgi network by controlling the recruitment of retromer complex to the endosomal membrane. Regulates the localization and activation of RAB7A which is required to recruit the retromer complex to the endosomal membrane.</text>
</comment>
<dbReference type="GO" id="GO:0016798">
    <property type="term" value="F:hydrolase activity, acting on glycosyl bonds"/>
    <property type="evidence" value="ECO:0007669"/>
    <property type="project" value="TreeGrafter"/>
</dbReference>
<sequence>MHELGAEFDQSVHLNYTKVVLYSQQPTLLGNSSTIYNDSKTLDTLVSFYNYFQHRSMADIALHLLEYLAWFELHKTFYIFYNEQYWQLDMVKPYFQLTYDEVPLPSSAR</sequence>
<evidence type="ECO:0000313" key="16">
    <source>
        <dbReference type="Proteomes" id="UP000762676"/>
    </source>
</evidence>
<keyword evidence="2" id="KW-0325">Glycoprotein</keyword>
<comment type="similarity">
    <text evidence="1">Belongs to the CLN5 family.</text>
</comment>
<evidence type="ECO:0000256" key="10">
    <source>
        <dbReference type="ARBA" id="ARBA00050455"/>
    </source>
</evidence>
<evidence type="ECO:0000313" key="15">
    <source>
        <dbReference type="EMBL" id="GFS02681.1"/>
    </source>
</evidence>
<dbReference type="InterPro" id="IPR026138">
    <property type="entry name" value="CLN5"/>
</dbReference>
<evidence type="ECO:0000256" key="8">
    <source>
        <dbReference type="ARBA" id="ARBA00045492"/>
    </source>
</evidence>
<evidence type="ECO:0000256" key="4">
    <source>
        <dbReference type="ARBA" id="ARBA00044532"/>
    </source>
</evidence>
<dbReference type="AlphaFoldDB" id="A0AAV4I127"/>
<evidence type="ECO:0000256" key="9">
    <source>
        <dbReference type="ARBA" id="ARBA00047409"/>
    </source>
</evidence>
<reference evidence="15 16" key="1">
    <citation type="journal article" date="2021" name="Elife">
        <title>Chloroplast acquisition without the gene transfer in kleptoplastic sea slugs, Plakobranchus ocellatus.</title>
        <authorList>
            <person name="Maeda T."/>
            <person name="Takahashi S."/>
            <person name="Yoshida T."/>
            <person name="Shimamura S."/>
            <person name="Takaki Y."/>
            <person name="Nagai Y."/>
            <person name="Toyoda A."/>
            <person name="Suzuki Y."/>
            <person name="Arimoto A."/>
            <person name="Ishii H."/>
            <person name="Satoh N."/>
            <person name="Nishiyama T."/>
            <person name="Hasebe M."/>
            <person name="Maruyama T."/>
            <person name="Minagawa J."/>
            <person name="Obokata J."/>
            <person name="Shigenobu S."/>
        </authorList>
    </citation>
    <scope>NUCLEOTIDE SEQUENCE [LARGE SCALE GENOMIC DNA]</scope>
</reference>
<evidence type="ECO:0000256" key="5">
    <source>
        <dbReference type="ARBA" id="ARBA00044547"/>
    </source>
</evidence>
<dbReference type="GO" id="GO:0007040">
    <property type="term" value="P:lysosome organization"/>
    <property type="evidence" value="ECO:0007669"/>
    <property type="project" value="TreeGrafter"/>
</dbReference>
<comment type="function">
    <text evidence="3">Exhibits palmitoyl protein thioesterase (S-depalmitoylation) activity in vitro and most likely plays a role in protein S-depalmitoylation.</text>
</comment>
<evidence type="ECO:0000256" key="7">
    <source>
        <dbReference type="ARBA" id="ARBA00044557"/>
    </source>
</evidence>
<evidence type="ECO:0000256" key="6">
    <source>
        <dbReference type="ARBA" id="ARBA00044556"/>
    </source>
</evidence>
<evidence type="ECO:0000256" key="13">
    <source>
        <dbReference type="ARBA" id="ARBA00051553"/>
    </source>
</evidence>
<comment type="catalytic activity">
    <reaction evidence="9">
        <text>S-hexadecanoyl-L-cysteinyl-[protein] + H2O = L-cysteinyl-[protein] + hexadecanoate + H(+)</text>
        <dbReference type="Rhea" id="RHEA:19233"/>
        <dbReference type="Rhea" id="RHEA-COMP:10131"/>
        <dbReference type="Rhea" id="RHEA-COMP:11032"/>
        <dbReference type="ChEBI" id="CHEBI:7896"/>
        <dbReference type="ChEBI" id="CHEBI:15377"/>
        <dbReference type="ChEBI" id="CHEBI:15378"/>
        <dbReference type="ChEBI" id="CHEBI:29950"/>
        <dbReference type="ChEBI" id="CHEBI:74151"/>
        <dbReference type="EC" id="3.1.2.22"/>
    </reaction>
    <physiologicalReaction direction="left-to-right" evidence="9">
        <dbReference type="Rhea" id="RHEA:19234"/>
    </physiologicalReaction>
</comment>
<protein>
    <recommendedName>
        <fullName evidence="4">Bis(monoacylglycero)phosphate synthase CLN5</fullName>
    </recommendedName>
    <alternativeName>
        <fullName evidence="5">Ceroid-lipofuscinosis neuronal protein 5</fullName>
    </alternativeName>
    <alternativeName>
        <fullName evidence="7">Palmitoyl protein thioesterase CLN5</fullName>
    </alternativeName>
    <alternativeName>
        <fullName evidence="6">S-depalmitoylase CLN5</fullName>
    </alternativeName>
</protein>
<dbReference type="GO" id="GO:0005765">
    <property type="term" value="C:lysosomal membrane"/>
    <property type="evidence" value="ECO:0007669"/>
    <property type="project" value="TreeGrafter"/>
</dbReference>
<gene>
    <name evidence="15" type="ORF">ElyMa_004613000</name>
</gene>
<comment type="catalytic activity">
    <reaction evidence="10">
        <text>2 1-tetradecanoyl-sn-glycero-3-phospho-(1'-sn-glycerol) = 1-tetradecanoyl-sn-glycero-3-phospho-(3'-tetradecanoyl-1'-sn-glycerol) + sn-glycero-3-phospho-(1'-sn-glycerol)</text>
        <dbReference type="Rhea" id="RHEA:77611"/>
        <dbReference type="ChEBI" id="CHEBI:64717"/>
        <dbReference type="ChEBI" id="CHEBI:72826"/>
        <dbReference type="ChEBI" id="CHEBI:232640"/>
    </reaction>
    <physiologicalReaction direction="left-to-right" evidence="10">
        <dbReference type="Rhea" id="RHEA:77612"/>
    </physiologicalReaction>
</comment>
<accession>A0AAV4I127</accession>